<evidence type="ECO:0000313" key="2">
    <source>
        <dbReference type="Proteomes" id="UP001472866"/>
    </source>
</evidence>
<dbReference type="Pfam" id="PF00118">
    <property type="entry name" value="Cpn60_TCP1"/>
    <property type="match status" value="1"/>
</dbReference>
<dbReference type="InterPro" id="IPR027413">
    <property type="entry name" value="GROEL-like_equatorial_sf"/>
</dbReference>
<proteinExistence type="predicted"/>
<accession>A0AAX4PJI9</accession>
<dbReference type="GO" id="GO:0005524">
    <property type="term" value="F:ATP binding"/>
    <property type="evidence" value="ECO:0007669"/>
    <property type="project" value="InterPro"/>
</dbReference>
<reference evidence="1 2" key="1">
    <citation type="submission" date="2024-03" db="EMBL/GenBank/DDBJ databases">
        <title>Complete genome sequence of the green alga Chloropicon roscoffensis RCC1871.</title>
        <authorList>
            <person name="Lemieux C."/>
            <person name="Pombert J.-F."/>
            <person name="Otis C."/>
            <person name="Turmel M."/>
        </authorList>
    </citation>
    <scope>NUCLEOTIDE SEQUENCE [LARGE SCALE GENOMIC DNA]</scope>
    <source>
        <strain evidence="1 2">RCC1871</strain>
    </source>
</reference>
<dbReference type="PANTHER" id="PTHR14667">
    <property type="entry name" value="BARDET-BIEDL SYNDROME 10 PROTEIN"/>
    <property type="match status" value="1"/>
</dbReference>
<dbReference type="PANTHER" id="PTHR14667:SF2">
    <property type="entry name" value="BARDET-BIEDL SYNDROME 10 PROTEIN"/>
    <property type="match status" value="1"/>
</dbReference>
<name>A0AAX4PJI9_9CHLO</name>
<protein>
    <submittedName>
        <fullName evidence="1">Uncharacterized protein</fullName>
    </submittedName>
</protein>
<organism evidence="1 2">
    <name type="scientific">Chloropicon roscoffensis</name>
    <dbReference type="NCBI Taxonomy" id="1461544"/>
    <lineage>
        <taxon>Eukaryota</taxon>
        <taxon>Viridiplantae</taxon>
        <taxon>Chlorophyta</taxon>
        <taxon>Chloropicophyceae</taxon>
        <taxon>Chloropicales</taxon>
        <taxon>Chloropicaceae</taxon>
        <taxon>Chloropicon</taxon>
    </lineage>
</organism>
<dbReference type="Gene3D" id="3.30.260.10">
    <property type="entry name" value="TCP-1-like chaperonin intermediate domain"/>
    <property type="match status" value="1"/>
</dbReference>
<dbReference type="GO" id="GO:0051131">
    <property type="term" value="P:chaperone-mediated protein complex assembly"/>
    <property type="evidence" value="ECO:0007669"/>
    <property type="project" value="InterPro"/>
</dbReference>
<dbReference type="AlphaFoldDB" id="A0AAX4PJI9"/>
<sequence length="589" mass="62128">MSGGSAAELRRAQDEPDRAKYLATMLSTSFGPCGARKLCVAHGGASAITNEGLEVLQAAIGHLGERGGDKLASYPTALVRDTCNKHVQTFGDGSIHVGLLALTGIASFQRLGNQSNEDRRRLLQMVQDYGKVADAIDGILDDCVSACAETVPLESPERVGILVSKLALSKLSCKCSPGNSRRLCGLVSGLLDLEKEGGGCHHAGAAVWCAERFLTLLDFYCDFDPILAVPDALLSQSRVLQGVCANVSAVGSLLLARRDPERPSRLVAAKCSLDDFSLASAEASIAVGSGDEYCEVTGNFEALCRGRLRALREGCGIDAVVSTKAFGAKLQGFARELGMELFFCPEEDQVDRICSALGILPMQDFAAGGALSSARAKLALITKSGAVVLNARACESAESGPGHEACRTVLLCSPNPTTCEQYRRLLRQSIKLVRAAVERVEGRAAGTSAIVRVVPGACAVEKRLLRAIDATLRGDSPAPMEDSIRLGLETARVMAKEPMAALAGSMAGTSAREGRREVLQSLLDPSDAVLCLDLFAEDCSQGFSKRVTDPGELGVLAPARAYHQAYRSALQVVHQVLRLMPLTPGSLGG</sequence>
<evidence type="ECO:0000313" key="1">
    <source>
        <dbReference type="EMBL" id="WZN66062.1"/>
    </source>
</evidence>
<dbReference type="InterPro" id="IPR027409">
    <property type="entry name" value="GroEL-like_apical_dom_sf"/>
</dbReference>
<dbReference type="InterPro" id="IPR002423">
    <property type="entry name" value="Cpn60/GroEL/TCP-1"/>
</dbReference>
<dbReference type="Gene3D" id="3.50.7.10">
    <property type="entry name" value="GroEL"/>
    <property type="match status" value="1"/>
</dbReference>
<dbReference type="InterPro" id="IPR042619">
    <property type="entry name" value="BBS10"/>
</dbReference>
<dbReference type="EMBL" id="CP151514">
    <property type="protein sequence ID" value="WZN66062.1"/>
    <property type="molecule type" value="Genomic_DNA"/>
</dbReference>
<dbReference type="InterPro" id="IPR027410">
    <property type="entry name" value="TCP-1-like_intermed_sf"/>
</dbReference>
<dbReference type="Proteomes" id="UP001472866">
    <property type="component" value="Chromosome 14"/>
</dbReference>
<dbReference type="SUPFAM" id="SSF48592">
    <property type="entry name" value="GroEL equatorial domain-like"/>
    <property type="match status" value="1"/>
</dbReference>
<gene>
    <name evidence="1" type="ORF">HKI87_14g76250</name>
</gene>
<keyword evidence="2" id="KW-1185">Reference proteome</keyword>
<dbReference type="Gene3D" id="1.10.560.10">
    <property type="entry name" value="GroEL-like equatorial domain"/>
    <property type="match status" value="1"/>
</dbReference>